<evidence type="ECO:0000256" key="3">
    <source>
        <dbReference type="ARBA" id="ARBA00012737"/>
    </source>
</evidence>
<evidence type="ECO:0000256" key="2">
    <source>
        <dbReference type="ARBA" id="ARBA00005752"/>
    </source>
</evidence>
<keyword evidence="5 9" id="KW-0067">ATP-binding</keyword>
<reference evidence="12 13" key="1">
    <citation type="journal article" date="2011" name="J. Bacteriol.">
        <title>Genome sequence of the mercury-methylating and pleomorphic Desulfovibrio africanus Strain Walvis Bay.</title>
        <authorList>
            <person name="Brown S.D."/>
            <person name="Wall J.D."/>
            <person name="Kucken A.M."/>
            <person name="Gilmour C.C."/>
            <person name="Podar M."/>
            <person name="Brandt C.C."/>
            <person name="Teshima H."/>
            <person name="Detter J.C."/>
            <person name="Han C.S."/>
            <person name="Land M.L."/>
            <person name="Lucas S."/>
            <person name="Han J."/>
            <person name="Pennacchio L."/>
            <person name="Nolan M."/>
            <person name="Pitluck S."/>
            <person name="Woyke T."/>
            <person name="Goodwin L."/>
            <person name="Palumbo A.V."/>
            <person name="Elias D.A."/>
        </authorList>
    </citation>
    <scope>NUCLEOTIDE SEQUENCE [LARGE SCALE GENOMIC DNA]</scope>
    <source>
        <strain evidence="12 13">Walvis Bay</strain>
    </source>
</reference>
<dbReference type="InterPro" id="IPR014729">
    <property type="entry name" value="Rossmann-like_a/b/a_fold"/>
</dbReference>
<keyword evidence="6 8" id="KW-0315">Glutamine amidotransferase</keyword>
<feature type="binding site" evidence="9">
    <location>
        <begin position="353"/>
        <end position="354"/>
    </location>
    <ligand>
        <name>ATP</name>
        <dbReference type="ChEBI" id="CHEBI:30616"/>
    </ligand>
</feature>
<dbReference type="SUPFAM" id="SSF56235">
    <property type="entry name" value="N-terminal nucleophile aminohydrolases (Ntn hydrolases)"/>
    <property type="match status" value="1"/>
</dbReference>
<dbReference type="InterPro" id="IPR033738">
    <property type="entry name" value="AsnB_N"/>
</dbReference>
<evidence type="ECO:0000256" key="8">
    <source>
        <dbReference type="PIRSR" id="PIRSR001589-1"/>
    </source>
</evidence>
<comment type="catalytic activity">
    <reaction evidence="7">
        <text>L-aspartate + L-glutamine + ATP + H2O = L-asparagine + L-glutamate + AMP + diphosphate + H(+)</text>
        <dbReference type="Rhea" id="RHEA:12228"/>
        <dbReference type="ChEBI" id="CHEBI:15377"/>
        <dbReference type="ChEBI" id="CHEBI:15378"/>
        <dbReference type="ChEBI" id="CHEBI:29985"/>
        <dbReference type="ChEBI" id="CHEBI:29991"/>
        <dbReference type="ChEBI" id="CHEBI:30616"/>
        <dbReference type="ChEBI" id="CHEBI:33019"/>
        <dbReference type="ChEBI" id="CHEBI:58048"/>
        <dbReference type="ChEBI" id="CHEBI:58359"/>
        <dbReference type="ChEBI" id="CHEBI:456215"/>
        <dbReference type="EC" id="6.3.5.4"/>
    </reaction>
</comment>
<evidence type="ECO:0000259" key="11">
    <source>
        <dbReference type="PROSITE" id="PS51278"/>
    </source>
</evidence>
<proteinExistence type="inferred from homology"/>
<dbReference type="GO" id="GO:0006529">
    <property type="term" value="P:asparagine biosynthetic process"/>
    <property type="evidence" value="ECO:0007669"/>
    <property type="project" value="UniProtKB-KW"/>
</dbReference>
<dbReference type="Pfam" id="PF13537">
    <property type="entry name" value="GATase_7"/>
    <property type="match status" value="1"/>
</dbReference>
<sequence>MCGIAGIVAKEAGRYLPALDAMNAAQRHRGPDGEGRHAFAECCLGHVRLSIIDLAGGAQPLFDTRGTSAITFNGEIYGYQALRQELDYPFRTGSDTEVILALYARYGTHMLPRLPGMFSFAIWDDQRKRLFCARDRFGEKPLFYALGKSGEFIFASEIKAILASGLVEPKLNLDGVSHYLAHRHLPANQTIYGTIQALPPGHSLILENGDLTITPYWSLPTTGEPLDMDTAAQRLEDLIRQAVERQLVADVEVGILLSGGLDSSTITAVCSPLKRLRSFSFGFSGSRSELPYARQVAEHFGTVHNEITEEVIDVPKMMLALARIYDEPFADPSAVPTYQLCRFVSQHLKVALSGDGADELLAGYTYWYRHLLRGDASGPAGGKNTFWSKTAERHWQDLLYFTPDEIKGMGLPAVRRPRIGQVTDSLDDALRMDLQGFLPADILVKTDRAAMAHGLELRTPFLDVDLAEFLIQLPWQLKMQGSSDKLLLRKAFENIWPEAIRKRDKQGFGFDVRNWMQRPDMLALRHHFLGNANRKIYALIPRKTLAACLMDTGFKGWIMLILSLWLETSPCSIN</sequence>
<evidence type="ECO:0000256" key="7">
    <source>
        <dbReference type="ARBA" id="ARBA00048741"/>
    </source>
</evidence>
<comment type="pathway">
    <text evidence="1">Amino-acid biosynthesis; L-asparagine biosynthesis; L-asparagine from L-aspartate (L-Gln route): step 1/1.</text>
</comment>
<evidence type="ECO:0000256" key="4">
    <source>
        <dbReference type="ARBA" id="ARBA00022741"/>
    </source>
</evidence>
<dbReference type="NCBIfam" id="TIGR01536">
    <property type="entry name" value="asn_synth_AEB"/>
    <property type="match status" value="1"/>
</dbReference>
<dbReference type="CDD" id="cd00712">
    <property type="entry name" value="AsnB"/>
    <property type="match status" value="1"/>
</dbReference>
<dbReference type="Proteomes" id="UP000007844">
    <property type="component" value="Chromosome"/>
</dbReference>
<dbReference type="Gene3D" id="3.60.20.10">
    <property type="entry name" value="Glutamine Phosphoribosylpyrophosphate, subunit 1, domain 1"/>
    <property type="match status" value="1"/>
</dbReference>
<dbReference type="AlphaFoldDB" id="F3YZG0"/>
<dbReference type="EMBL" id="CP003221">
    <property type="protein sequence ID" value="EGJ51989.1"/>
    <property type="molecule type" value="Genomic_DNA"/>
</dbReference>
<feature type="domain" description="Glutamine amidotransferase type-2" evidence="11">
    <location>
        <begin position="2"/>
        <end position="209"/>
    </location>
</feature>
<dbReference type="InterPro" id="IPR017932">
    <property type="entry name" value="GATase_2_dom"/>
</dbReference>
<comment type="similarity">
    <text evidence="2">Belongs to the asparagine synthetase family.</text>
</comment>
<dbReference type="GO" id="GO:0004066">
    <property type="term" value="F:asparagine synthase (glutamine-hydrolyzing) activity"/>
    <property type="evidence" value="ECO:0007669"/>
    <property type="project" value="UniProtKB-EC"/>
</dbReference>
<dbReference type="PIRSF" id="PIRSF001589">
    <property type="entry name" value="Asn_synthetase_glu-h"/>
    <property type="match status" value="1"/>
</dbReference>
<evidence type="ECO:0000256" key="1">
    <source>
        <dbReference type="ARBA" id="ARBA00005187"/>
    </source>
</evidence>
<evidence type="ECO:0000256" key="9">
    <source>
        <dbReference type="PIRSR" id="PIRSR001589-2"/>
    </source>
</evidence>
<accession>F3YZG0</accession>
<feature type="binding site" evidence="9">
    <location>
        <position position="256"/>
    </location>
    <ligand>
        <name>ATP</name>
        <dbReference type="ChEBI" id="CHEBI:30616"/>
    </ligand>
</feature>
<dbReference type="PANTHER" id="PTHR43284:SF1">
    <property type="entry name" value="ASPARAGINE SYNTHETASE"/>
    <property type="match status" value="1"/>
</dbReference>
<keyword evidence="4 9" id="KW-0547">Nucleotide-binding</keyword>
<keyword evidence="8" id="KW-0061">Asparagine biosynthesis</keyword>
<dbReference type="RefSeq" id="WP_014261594.1">
    <property type="nucleotide sequence ID" value="NC_016629.1"/>
</dbReference>
<keyword evidence="13" id="KW-1185">Reference proteome</keyword>
<dbReference type="Pfam" id="PF00733">
    <property type="entry name" value="Asn_synthase"/>
    <property type="match status" value="1"/>
</dbReference>
<dbReference type="SUPFAM" id="SSF52402">
    <property type="entry name" value="Adenine nucleotide alpha hydrolases-like"/>
    <property type="match status" value="1"/>
</dbReference>
<protein>
    <recommendedName>
        <fullName evidence="3">asparagine synthase (glutamine-hydrolyzing)</fullName>
        <ecNumber evidence="3">6.3.5.4</ecNumber>
    </recommendedName>
</protein>
<dbReference type="KEGG" id="daf:Desaf_3712"/>
<dbReference type="Gene3D" id="3.40.50.620">
    <property type="entry name" value="HUPs"/>
    <property type="match status" value="1"/>
</dbReference>
<evidence type="ECO:0000256" key="10">
    <source>
        <dbReference type="PIRSR" id="PIRSR001589-3"/>
    </source>
</evidence>
<dbReference type="InterPro" id="IPR001962">
    <property type="entry name" value="Asn_synthase"/>
</dbReference>
<evidence type="ECO:0000313" key="12">
    <source>
        <dbReference type="EMBL" id="EGJ51989.1"/>
    </source>
</evidence>
<dbReference type="InterPro" id="IPR029055">
    <property type="entry name" value="Ntn_hydrolases_N"/>
</dbReference>
<evidence type="ECO:0000256" key="6">
    <source>
        <dbReference type="ARBA" id="ARBA00022962"/>
    </source>
</evidence>
<keyword evidence="8" id="KW-0028">Amino-acid biosynthesis</keyword>
<dbReference type="PANTHER" id="PTHR43284">
    <property type="entry name" value="ASPARAGINE SYNTHETASE (GLUTAMINE-HYDROLYZING)"/>
    <property type="match status" value="1"/>
</dbReference>
<dbReference type="HOGENOM" id="CLU_014658_3_1_7"/>
<gene>
    <name evidence="12" type="ORF">Desaf_3712</name>
</gene>
<feature type="site" description="Important for beta-aspartyl-AMP intermediate formation" evidence="10">
    <location>
        <position position="355"/>
    </location>
</feature>
<dbReference type="PROSITE" id="PS51278">
    <property type="entry name" value="GATASE_TYPE_2"/>
    <property type="match status" value="1"/>
</dbReference>
<feature type="active site" description="For GATase activity" evidence="8">
    <location>
        <position position="2"/>
    </location>
</feature>
<dbReference type="InterPro" id="IPR006426">
    <property type="entry name" value="Asn_synth_AEB"/>
</dbReference>
<dbReference type="STRING" id="690850.Desaf_3712"/>
<name>F3YZG0_DESAF</name>
<dbReference type="eggNOG" id="COG0367">
    <property type="taxonomic scope" value="Bacteria"/>
</dbReference>
<evidence type="ECO:0000313" key="13">
    <source>
        <dbReference type="Proteomes" id="UP000007844"/>
    </source>
</evidence>
<feature type="binding site" evidence="9">
    <location>
        <position position="95"/>
    </location>
    <ligand>
        <name>L-glutamine</name>
        <dbReference type="ChEBI" id="CHEBI:58359"/>
    </ligand>
</feature>
<dbReference type="GO" id="GO:0005829">
    <property type="term" value="C:cytosol"/>
    <property type="evidence" value="ECO:0007669"/>
    <property type="project" value="TreeGrafter"/>
</dbReference>
<dbReference type="CDD" id="cd01991">
    <property type="entry name" value="Asn_synthase_B_C"/>
    <property type="match status" value="1"/>
</dbReference>
<dbReference type="InterPro" id="IPR051786">
    <property type="entry name" value="ASN_synthetase/amidase"/>
</dbReference>
<dbReference type="EC" id="6.3.5.4" evidence="3"/>
<organism evidence="12 13">
    <name type="scientific">Desulfocurvibacter africanus subsp. africanus str. Walvis Bay</name>
    <dbReference type="NCBI Taxonomy" id="690850"/>
    <lineage>
        <taxon>Bacteria</taxon>
        <taxon>Pseudomonadati</taxon>
        <taxon>Thermodesulfobacteriota</taxon>
        <taxon>Desulfovibrionia</taxon>
        <taxon>Desulfovibrionales</taxon>
        <taxon>Desulfovibrionaceae</taxon>
        <taxon>Desulfocurvibacter</taxon>
    </lineage>
</organism>
<evidence type="ECO:0000256" key="5">
    <source>
        <dbReference type="ARBA" id="ARBA00022840"/>
    </source>
</evidence>
<dbReference type="GO" id="GO:0005524">
    <property type="term" value="F:ATP binding"/>
    <property type="evidence" value="ECO:0007669"/>
    <property type="project" value="UniProtKB-KW"/>
</dbReference>